<evidence type="ECO:0000256" key="2">
    <source>
        <dbReference type="SAM" id="Phobius"/>
    </source>
</evidence>
<feature type="transmembrane region" description="Helical" evidence="2">
    <location>
        <begin position="20"/>
        <end position="42"/>
    </location>
</feature>
<protein>
    <submittedName>
        <fullName evidence="3">Uncharacterized protein</fullName>
    </submittedName>
</protein>
<dbReference type="Proteomes" id="UP000005237">
    <property type="component" value="Unassembled WGS sequence"/>
</dbReference>
<keyword evidence="2" id="KW-1133">Transmembrane helix</keyword>
<sequence length="156" mass="17585">MHTYTPKQDNDVISSLRVTVRLYLIQLVCFKRFIIIVSSVGGERKKERRRRRKRRGISEDVKNQVGNFEEEEALKDVIDISKSSAIPIIQAKYTSGISSATKASPTELRRVPGVRNFPKGRRSMIIKETAASYKKRRAAATARPPTFDDASSSSDV</sequence>
<proteinExistence type="predicted"/>
<keyword evidence="2" id="KW-0812">Transmembrane</keyword>
<evidence type="ECO:0000256" key="1">
    <source>
        <dbReference type="SAM" id="MobiDB-lite"/>
    </source>
</evidence>
<evidence type="ECO:0000313" key="3">
    <source>
        <dbReference type="EnsemblMetazoa" id="CJA31888.1"/>
    </source>
</evidence>
<name>A0A8R1IGT5_CAEJA</name>
<evidence type="ECO:0000313" key="4">
    <source>
        <dbReference type="Proteomes" id="UP000005237"/>
    </source>
</evidence>
<organism evidence="3 4">
    <name type="scientific">Caenorhabditis japonica</name>
    <dbReference type="NCBI Taxonomy" id="281687"/>
    <lineage>
        <taxon>Eukaryota</taxon>
        <taxon>Metazoa</taxon>
        <taxon>Ecdysozoa</taxon>
        <taxon>Nematoda</taxon>
        <taxon>Chromadorea</taxon>
        <taxon>Rhabditida</taxon>
        <taxon>Rhabditina</taxon>
        <taxon>Rhabditomorpha</taxon>
        <taxon>Rhabditoidea</taxon>
        <taxon>Rhabditidae</taxon>
        <taxon>Peloderinae</taxon>
        <taxon>Caenorhabditis</taxon>
    </lineage>
</organism>
<dbReference type="EnsemblMetazoa" id="CJA31888.1">
    <property type="protein sequence ID" value="CJA31888.1"/>
    <property type="gene ID" value="WBGene00207735"/>
</dbReference>
<dbReference type="AlphaFoldDB" id="A0A8R1IGT5"/>
<reference evidence="3" key="2">
    <citation type="submission" date="2022-06" db="UniProtKB">
        <authorList>
            <consortium name="EnsemblMetazoa"/>
        </authorList>
    </citation>
    <scope>IDENTIFICATION</scope>
    <source>
        <strain evidence="3">DF5081</strain>
    </source>
</reference>
<reference evidence="4" key="1">
    <citation type="submission" date="2010-08" db="EMBL/GenBank/DDBJ databases">
        <authorList>
            <consortium name="Caenorhabditis japonica Sequencing Consortium"/>
            <person name="Wilson R.K."/>
        </authorList>
    </citation>
    <scope>NUCLEOTIDE SEQUENCE [LARGE SCALE GENOMIC DNA]</scope>
    <source>
        <strain evidence="4">DF5081</strain>
    </source>
</reference>
<keyword evidence="4" id="KW-1185">Reference proteome</keyword>
<feature type="region of interest" description="Disordered" evidence="1">
    <location>
        <begin position="133"/>
        <end position="156"/>
    </location>
</feature>
<keyword evidence="2" id="KW-0472">Membrane</keyword>
<accession>A0A8R1IGT5</accession>